<protein>
    <recommendedName>
        <fullName evidence="4">DUF4168 domain-containing protein</fullName>
    </recommendedName>
</protein>
<dbReference type="Proteomes" id="UP000534783">
    <property type="component" value="Unassembled WGS sequence"/>
</dbReference>
<evidence type="ECO:0000313" key="2">
    <source>
        <dbReference type="EMBL" id="NKE73326.1"/>
    </source>
</evidence>
<dbReference type="EMBL" id="VTOW01000006">
    <property type="protein sequence ID" value="NKE73326.1"/>
    <property type="molecule type" value="Genomic_DNA"/>
</dbReference>
<comment type="caution">
    <text evidence="2">The sequence shown here is derived from an EMBL/GenBank/DDBJ whole genome shotgun (WGS) entry which is preliminary data.</text>
</comment>
<organism evidence="2 3">
    <name type="scientific">Candidatus Manganitrophus noduliformans</name>
    <dbReference type="NCBI Taxonomy" id="2606439"/>
    <lineage>
        <taxon>Bacteria</taxon>
        <taxon>Pseudomonadati</taxon>
        <taxon>Nitrospirota</taxon>
        <taxon>Nitrospiria</taxon>
        <taxon>Candidatus Troglogloeales</taxon>
        <taxon>Candidatus Manganitrophaceae</taxon>
        <taxon>Candidatus Manganitrophus</taxon>
    </lineage>
</organism>
<feature type="compositionally biased region" description="Basic and acidic residues" evidence="1">
    <location>
        <begin position="126"/>
        <end position="135"/>
    </location>
</feature>
<evidence type="ECO:0008006" key="4">
    <source>
        <dbReference type="Google" id="ProtNLM"/>
    </source>
</evidence>
<dbReference type="AlphaFoldDB" id="A0A7X6ID79"/>
<keyword evidence="3" id="KW-1185">Reference proteome</keyword>
<proteinExistence type="predicted"/>
<evidence type="ECO:0000256" key="1">
    <source>
        <dbReference type="SAM" id="MobiDB-lite"/>
    </source>
</evidence>
<gene>
    <name evidence="2" type="ORF">MNODULE_21435</name>
</gene>
<sequence length="146" mass="16568">MNHFRANLRWVFILMIGAIGWMGMMSESAADTAPGTATDPAEVEKYVKARIDLGESMRDYFRRRGAPRFGDPEGGGPSMEELQKMEEEINAEVAKVLAKHDLTIAEYQKRSPEVFADKEAVNRFLSEHPDLKQRYEALPPSPRRGR</sequence>
<feature type="region of interest" description="Disordered" evidence="1">
    <location>
        <begin position="126"/>
        <end position="146"/>
    </location>
</feature>
<dbReference type="RefSeq" id="WP_168063278.1">
    <property type="nucleotide sequence ID" value="NZ_VTOW01000006.1"/>
</dbReference>
<name>A0A7X6ID79_9BACT</name>
<reference evidence="2 3" key="1">
    <citation type="journal article" date="2020" name="Nature">
        <title>Bacterial chemolithoautotrophy via manganese oxidation.</title>
        <authorList>
            <person name="Yu H."/>
            <person name="Leadbetter J.R."/>
        </authorList>
    </citation>
    <scope>NUCLEOTIDE SEQUENCE [LARGE SCALE GENOMIC DNA]</scope>
    <source>
        <strain evidence="2 3">Mn-1</strain>
    </source>
</reference>
<accession>A0A7X6ID79</accession>
<evidence type="ECO:0000313" key="3">
    <source>
        <dbReference type="Proteomes" id="UP000534783"/>
    </source>
</evidence>